<comment type="caution">
    <text evidence="1">The sequence shown here is derived from an EMBL/GenBank/DDBJ whole genome shotgun (WGS) entry which is preliminary data.</text>
</comment>
<organism evidence="1 2">
    <name type="scientific">Penicillium malachiteum</name>
    <dbReference type="NCBI Taxonomy" id="1324776"/>
    <lineage>
        <taxon>Eukaryota</taxon>
        <taxon>Fungi</taxon>
        <taxon>Dikarya</taxon>
        <taxon>Ascomycota</taxon>
        <taxon>Pezizomycotina</taxon>
        <taxon>Eurotiomycetes</taxon>
        <taxon>Eurotiomycetidae</taxon>
        <taxon>Eurotiales</taxon>
        <taxon>Aspergillaceae</taxon>
        <taxon>Penicillium</taxon>
    </lineage>
</organism>
<dbReference type="AlphaFoldDB" id="A0AAD6HBD4"/>
<keyword evidence="2" id="KW-1185">Reference proteome</keyword>
<reference evidence="1" key="1">
    <citation type="journal article" date="2023" name="IMA Fungus">
        <title>Comparative genomic study of the Penicillium genus elucidates a diverse pangenome and 15 lateral gene transfer events.</title>
        <authorList>
            <person name="Petersen C."/>
            <person name="Sorensen T."/>
            <person name="Nielsen M.R."/>
            <person name="Sondergaard T.E."/>
            <person name="Sorensen J.L."/>
            <person name="Fitzpatrick D.A."/>
            <person name="Frisvad J.C."/>
            <person name="Nielsen K.L."/>
        </authorList>
    </citation>
    <scope>NUCLEOTIDE SEQUENCE</scope>
    <source>
        <strain evidence="1">IBT 17514</strain>
    </source>
</reference>
<sequence length="81" mass="9193">MAGLFFSLAIFTEYLVRRKPQGPQPVTYGDIQRLSQFVDDWDHKRLFWGDKGEIKDGMRRAGTGGSRLSELSPDAKYIGLT</sequence>
<dbReference type="EMBL" id="JAQJAN010000020">
    <property type="protein sequence ID" value="KAJ5703768.1"/>
    <property type="molecule type" value="Genomic_DNA"/>
</dbReference>
<dbReference type="Proteomes" id="UP001215712">
    <property type="component" value="Unassembled WGS sequence"/>
</dbReference>
<evidence type="ECO:0000313" key="1">
    <source>
        <dbReference type="EMBL" id="KAJ5703768.1"/>
    </source>
</evidence>
<name>A0AAD6HBD4_9EURO</name>
<protein>
    <submittedName>
        <fullName evidence="1">Uncharacterized protein</fullName>
    </submittedName>
</protein>
<reference evidence="1" key="2">
    <citation type="submission" date="2023-01" db="EMBL/GenBank/DDBJ databases">
        <authorList>
            <person name="Petersen C."/>
        </authorList>
    </citation>
    <scope>NUCLEOTIDE SEQUENCE</scope>
    <source>
        <strain evidence="1">IBT 17514</strain>
    </source>
</reference>
<accession>A0AAD6HBD4</accession>
<proteinExistence type="predicted"/>
<gene>
    <name evidence="1" type="ORF">N7493_010906</name>
</gene>
<evidence type="ECO:0000313" key="2">
    <source>
        <dbReference type="Proteomes" id="UP001215712"/>
    </source>
</evidence>